<feature type="domain" description="ABC transmembrane type-1" evidence="10">
    <location>
        <begin position="19"/>
        <end position="307"/>
    </location>
</feature>
<organism evidence="11 12">
    <name type="scientific">Paenibacillus curdlanolyticus YK9</name>
    <dbReference type="NCBI Taxonomy" id="717606"/>
    <lineage>
        <taxon>Bacteria</taxon>
        <taxon>Bacillati</taxon>
        <taxon>Bacillota</taxon>
        <taxon>Bacilli</taxon>
        <taxon>Bacillales</taxon>
        <taxon>Paenibacillaceae</taxon>
        <taxon>Paenibacillus</taxon>
    </lineage>
</organism>
<dbReference type="InterPro" id="IPR027417">
    <property type="entry name" value="P-loop_NTPase"/>
</dbReference>
<proteinExistence type="inferred from homology"/>
<dbReference type="EMBL" id="AEDD01000002">
    <property type="protein sequence ID" value="EFM12295.1"/>
    <property type="molecule type" value="Genomic_DNA"/>
</dbReference>
<evidence type="ECO:0000256" key="6">
    <source>
        <dbReference type="ARBA" id="ARBA00022989"/>
    </source>
</evidence>
<dbReference type="RefSeq" id="WP_006036990.1">
    <property type="nucleotide sequence ID" value="NZ_AEDD01000002.1"/>
</dbReference>
<feature type="transmembrane region" description="Helical" evidence="8">
    <location>
        <begin position="14"/>
        <end position="39"/>
    </location>
</feature>
<dbReference type="STRING" id="717606.PaecuDRAFT_0975"/>
<evidence type="ECO:0000256" key="8">
    <source>
        <dbReference type="SAM" id="Phobius"/>
    </source>
</evidence>
<keyword evidence="7 8" id="KW-0472">Membrane</keyword>
<accession>E0I5Q3</accession>
<evidence type="ECO:0000259" key="9">
    <source>
        <dbReference type="PROSITE" id="PS50893"/>
    </source>
</evidence>
<feature type="transmembrane region" description="Helical" evidence="8">
    <location>
        <begin position="272"/>
        <end position="288"/>
    </location>
</feature>
<evidence type="ECO:0000256" key="5">
    <source>
        <dbReference type="ARBA" id="ARBA00022840"/>
    </source>
</evidence>
<keyword evidence="4" id="KW-0547">Nucleotide-binding</keyword>
<dbReference type="PROSITE" id="PS00211">
    <property type="entry name" value="ABC_TRANSPORTER_1"/>
    <property type="match status" value="1"/>
</dbReference>
<dbReference type="eggNOG" id="COG1132">
    <property type="taxonomic scope" value="Bacteria"/>
</dbReference>
<name>E0I5Q3_9BACL</name>
<dbReference type="InterPro" id="IPR003593">
    <property type="entry name" value="AAA+_ATPase"/>
</dbReference>
<evidence type="ECO:0000313" key="11">
    <source>
        <dbReference type="EMBL" id="EFM12295.1"/>
    </source>
</evidence>
<evidence type="ECO:0000256" key="3">
    <source>
        <dbReference type="ARBA" id="ARBA00022692"/>
    </source>
</evidence>
<comment type="subcellular location">
    <subcellularLocation>
        <location evidence="1">Cell membrane</location>
        <topology evidence="1">Multi-pass membrane protein</topology>
    </subcellularLocation>
</comment>
<feature type="transmembrane region" description="Helical" evidence="8">
    <location>
        <begin position="59"/>
        <end position="78"/>
    </location>
</feature>
<dbReference type="Pfam" id="PF00664">
    <property type="entry name" value="ABC_membrane"/>
    <property type="match status" value="1"/>
</dbReference>
<dbReference type="InterPro" id="IPR017871">
    <property type="entry name" value="ABC_transporter-like_CS"/>
</dbReference>
<keyword evidence="5" id="KW-0067">ATP-binding</keyword>
<dbReference type="GO" id="GO:0016887">
    <property type="term" value="F:ATP hydrolysis activity"/>
    <property type="evidence" value="ECO:0007669"/>
    <property type="project" value="InterPro"/>
</dbReference>
<dbReference type="InterPro" id="IPR039421">
    <property type="entry name" value="Type_1_exporter"/>
</dbReference>
<dbReference type="OrthoDB" id="9770415at2"/>
<keyword evidence="6 8" id="KW-1133">Transmembrane helix</keyword>
<dbReference type="PANTHER" id="PTHR43394">
    <property type="entry name" value="ATP-DEPENDENT PERMEASE MDL1, MITOCHONDRIAL"/>
    <property type="match status" value="1"/>
</dbReference>
<dbReference type="PANTHER" id="PTHR43394:SF1">
    <property type="entry name" value="ATP-BINDING CASSETTE SUB-FAMILY B MEMBER 10, MITOCHONDRIAL"/>
    <property type="match status" value="1"/>
</dbReference>
<dbReference type="Gene3D" id="1.20.1560.10">
    <property type="entry name" value="ABC transporter type 1, transmembrane domain"/>
    <property type="match status" value="1"/>
</dbReference>
<dbReference type="Gene3D" id="3.40.50.300">
    <property type="entry name" value="P-loop containing nucleotide triphosphate hydrolases"/>
    <property type="match status" value="1"/>
</dbReference>
<dbReference type="Pfam" id="PF00005">
    <property type="entry name" value="ABC_tran"/>
    <property type="match status" value="1"/>
</dbReference>
<feature type="transmembrane region" description="Helical" evidence="8">
    <location>
        <begin position="143"/>
        <end position="160"/>
    </location>
</feature>
<dbReference type="InterPro" id="IPR036640">
    <property type="entry name" value="ABC1_TM_sf"/>
</dbReference>
<reference evidence="11 12" key="1">
    <citation type="submission" date="2010-07" db="EMBL/GenBank/DDBJ databases">
        <title>The draft genome of Paenibacillus curdlanolyticus YK9.</title>
        <authorList>
            <consortium name="US DOE Joint Genome Institute (JGI-PGF)"/>
            <person name="Lucas S."/>
            <person name="Copeland A."/>
            <person name="Lapidus A."/>
            <person name="Cheng J.-F."/>
            <person name="Bruce D."/>
            <person name="Goodwin L."/>
            <person name="Pitluck S."/>
            <person name="Land M.L."/>
            <person name="Hauser L."/>
            <person name="Chang Y.-J."/>
            <person name="Jeffries C."/>
            <person name="Anderson I.J."/>
            <person name="Johnson E."/>
            <person name="Loganathan U."/>
            <person name="Mulhopadhyay B."/>
            <person name="Kyrpides N."/>
            <person name="Woyke T.J."/>
        </authorList>
    </citation>
    <scope>NUCLEOTIDE SEQUENCE [LARGE SCALE GENOMIC DNA]</scope>
    <source>
        <strain evidence="11 12">YK9</strain>
    </source>
</reference>
<keyword evidence="12" id="KW-1185">Reference proteome</keyword>
<dbReference type="PROSITE" id="PS50893">
    <property type="entry name" value="ABC_TRANSPORTER_2"/>
    <property type="match status" value="1"/>
</dbReference>
<dbReference type="FunFam" id="3.40.50.300:FF:000218">
    <property type="entry name" value="Multidrug ABC transporter ATP-binding protein"/>
    <property type="match status" value="1"/>
</dbReference>
<dbReference type="SUPFAM" id="SSF52540">
    <property type="entry name" value="P-loop containing nucleoside triphosphate hydrolases"/>
    <property type="match status" value="1"/>
</dbReference>
<dbReference type="Proteomes" id="UP000005387">
    <property type="component" value="Unassembled WGS sequence"/>
</dbReference>
<dbReference type="SUPFAM" id="SSF90123">
    <property type="entry name" value="ABC transporter transmembrane region"/>
    <property type="match status" value="1"/>
</dbReference>
<evidence type="ECO:0000256" key="7">
    <source>
        <dbReference type="ARBA" id="ARBA00023136"/>
    </source>
</evidence>
<feature type="domain" description="ABC transporter" evidence="9">
    <location>
        <begin position="341"/>
        <end position="576"/>
    </location>
</feature>
<dbReference type="GO" id="GO:0005524">
    <property type="term" value="F:ATP binding"/>
    <property type="evidence" value="ECO:0007669"/>
    <property type="project" value="UniProtKB-KW"/>
</dbReference>
<dbReference type="InterPro" id="IPR011527">
    <property type="entry name" value="ABC1_TM_dom"/>
</dbReference>
<dbReference type="PROSITE" id="PS50929">
    <property type="entry name" value="ABC_TM1F"/>
    <property type="match status" value="1"/>
</dbReference>
<protein>
    <submittedName>
        <fullName evidence="11">ABC transporter related protein</fullName>
    </submittedName>
</protein>
<evidence type="ECO:0000259" key="10">
    <source>
        <dbReference type="PROSITE" id="PS50929"/>
    </source>
</evidence>
<gene>
    <name evidence="11" type="ORF">PaecuDRAFT_0975</name>
</gene>
<dbReference type="GO" id="GO:0015421">
    <property type="term" value="F:ABC-type oligopeptide transporter activity"/>
    <property type="evidence" value="ECO:0007669"/>
    <property type="project" value="TreeGrafter"/>
</dbReference>
<evidence type="ECO:0000256" key="1">
    <source>
        <dbReference type="ARBA" id="ARBA00004651"/>
    </source>
</evidence>
<evidence type="ECO:0000256" key="4">
    <source>
        <dbReference type="ARBA" id="ARBA00022741"/>
    </source>
</evidence>
<sequence>MLNIRAYFRFVKPYWHLVLLTVMIGVIKFAIPLSLPLILKYAVDDVLLAHQPDEQKMKQLLTIIGGASILFVVVRYPIEYFRQYFAQLITSRTLFDIRNRLYTHAQRLSLSYYHNHKSGEIISRIMNDVEQTKSLVETGMMNIWLDLITLSIALGIMSYMDSSLTLVAIAILPFYAIAVKLLYKRLRLLTKARSQSLAEMQGYLYERINGIPVIKSFTLEQHEQRKFGLKNEQFLQRAVAQTKWNALTNAIINTLTDIAPLMVIAYGGYQVIQGHLTVGAFVAFFGYLERLYNPLRRIVNSSTELTQASASLERVLEFMKEPYDIDDAPHAKSLGEIQGRIRFQDVWFKYAEESDWVLKGINLDIRPGETIAFVGMSGGGKSSIVGLIPRLFDIQQGTVTFDDEDVRQVTQQSLRSQIGIVLQDNILFSGTIRDNILLGRPDATDEEVQEAAKAANAHDFIEDLPQGYHTQIGEKGVKLSGGQKQRVAIARVFLKNPRVIILDEATSALDLESEHLVQESLEQLARQRTTIIIAHRLSTITHADKIYLIDHGEIKEMGTHQELMRQDGAYARLFNIQHVGDLV</sequence>
<dbReference type="AlphaFoldDB" id="E0I5Q3"/>
<feature type="transmembrane region" description="Helical" evidence="8">
    <location>
        <begin position="166"/>
        <end position="183"/>
    </location>
</feature>
<evidence type="ECO:0000313" key="12">
    <source>
        <dbReference type="Proteomes" id="UP000005387"/>
    </source>
</evidence>
<comment type="similarity">
    <text evidence="2">Belongs to the ABC transporter superfamily.</text>
</comment>
<feature type="transmembrane region" description="Helical" evidence="8">
    <location>
        <begin position="246"/>
        <end position="266"/>
    </location>
</feature>
<dbReference type="GO" id="GO:0005886">
    <property type="term" value="C:plasma membrane"/>
    <property type="evidence" value="ECO:0007669"/>
    <property type="project" value="UniProtKB-SubCell"/>
</dbReference>
<dbReference type="InterPro" id="IPR003439">
    <property type="entry name" value="ABC_transporter-like_ATP-bd"/>
</dbReference>
<evidence type="ECO:0000256" key="2">
    <source>
        <dbReference type="ARBA" id="ARBA00005417"/>
    </source>
</evidence>
<dbReference type="SMART" id="SM00382">
    <property type="entry name" value="AAA"/>
    <property type="match status" value="1"/>
</dbReference>
<keyword evidence="3 8" id="KW-0812">Transmembrane</keyword>